<keyword evidence="2" id="KW-1185">Reference proteome</keyword>
<dbReference type="OrthoDB" id="379783at2157"/>
<protein>
    <submittedName>
        <fullName evidence="1">Uncharacterized protein</fullName>
    </submittedName>
</protein>
<evidence type="ECO:0000313" key="1">
    <source>
        <dbReference type="EMBL" id="SDG11686.1"/>
    </source>
</evidence>
<sequence>MYDRERLQNVLTGIKRDFEGAIEDPDDNPNYSMIRSQELIGRIHSFIIDQLENNGIDQSRIHEDEVVYGYPKSKSQDILVHDFESRRPIVGPHISINVRSQLSSIGKNYDTIYERIFAESTSLHNRFPYLPLGYFFLLPKRGYDSDAKNDNRVERSEEYDIEKYIDSFASISGREDPNDDVWKYEAICLLIVDFSQDPPMIMDDIEYYVEEGLVSADFAETYGSEVISVDDFFDKLIRDYKRRYALVHDFSSDRDDPNQDLSGY</sequence>
<gene>
    <name evidence="1" type="ORF">SAMN05216218_11587</name>
</gene>
<dbReference type="Proteomes" id="UP000199076">
    <property type="component" value="Unassembled WGS sequence"/>
</dbReference>
<proteinExistence type="predicted"/>
<reference evidence="2" key="1">
    <citation type="submission" date="2016-10" db="EMBL/GenBank/DDBJ databases">
        <authorList>
            <person name="Varghese N."/>
            <person name="Submissions S."/>
        </authorList>
    </citation>
    <scope>NUCLEOTIDE SEQUENCE [LARGE SCALE GENOMIC DNA]</scope>
    <source>
        <strain evidence="2">IBRC-M 10760</strain>
    </source>
</reference>
<name>A0A1G7RLK1_9EURY</name>
<evidence type="ECO:0000313" key="2">
    <source>
        <dbReference type="Proteomes" id="UP000199076"/>
    </source>
</evidence>
<dbReference type="RefSeq" id="WP_139171163.1">
    <property type="nucleotide sequence ID" value="NZ_FNBK01000015.1"/>
</dbReference>
<dbReference type="AlphaFoldDB" id="A0A1G7RLK1"/>
<dbReference type="EMBL" id="FNBK01000015">
    <property type="protein sequence ID" value="SDG11686.1"/>
    <property type="molecule type" value="Genomic_DNA"/>
</dbReference>
<accession>A0A1G7RLK1</accession>
<organism evidence="1 2">
    <name type="scientific">Halorientalis regularis</name>
    <dbReference type="NCBI Taxonomy" id="660518"/>
    <lineage>
        <taxon>Archaea</taxon>
        <taxon>Methanobacteriati</taxon>
        <taxon>Methanobacteriota</taxon>
        <taxon>Stenosarchaea group</taxon>
        <taxon>Halobacteria</taxon>
        <taxon>Halobacteriales</taxon>
        <taxon>Haloarculaceae</taxon>
        <taxon>Halorientalis</taxon>
    </lineage>
</organism>